<feature type="chain" id="PRO_5043451620" description="Non-specific lipid-transfer protein" evidence="2">
    <location>
        <begin position="32"/>
        <end position="118"/>
    </location>
</feature>
<keyword evidence="1" id="KW-0813">Transport</keyword>
<evidence type="ECO:0000313" key="4">
    <source>
        <dbReference type="EMBL" id="KAK1285003.1"/>
    </source>
</evidence>
<dbReference type="InterPro" id="IPR036312">
    <property type="entry name" value="Bifun_inhib/LTP/seed_sf"/>
</dbReference>
<dbReference type="GO" id="GO:0008289">
    <property type="term" value="F:lipid binding"/>
    <property type="evidence" value="ECO:0007669"/>
    <property type="project" value="UniProtKB-KW"/>
</dbReference>
<reference evidence="4" key="1">
    <citation type="journal article" date="2023" name="Nat. Commun.">
        <title>Diploid and tetraploid genomes of Acorus and the evolution of monocots.</title>
        <authorList>
            <person name="Ma L."/>
            <person name="Liu K.W."/>
            <person name="Li Z."/>
            <person name="Hsiao Y.Y."/>
            <person name="Qi Y."/>
            <person name="Fu T."/>
            <person name="Tang G.D."/>
            <person name="Zhang D."/>
            <person name="Sun W.H."/>
            <person name="Liu D.K."/>
            <person name="Li Y."/>
            <person name="Chen G.Z."/>
            <person name="Liu X.D."/>
            <person name="Liao X.Y."/>
            <person name="Jiang Y.T."/>
            <person name="Yu X."/>
            <person name="Hao Y."/>
            <person name="Huang J."/>
            <person name="Zhao X.W."/>
            <person name="Ke S."/>
            <person name="Chen Y.Y."/>
            <person name="Wu W.L."/>
            <person name="Hsu J.L."/>
            <person name="Lin Y.F."/>
            <person name="Huang M.D."/>
            <person name="Li C.Y."/>
            <person name="Huang L."/>
            <person name="Wang Z.W."/>
            <person name="Zhao X."/>
            <person name="Zhong W.Y."/>
            <person name="Peng D.H."/>
            <person name="Ahmad S."/>
            <person name="Lan S."/>
            <person name="Zhang J.S."/>
            <person name="Tsai W.C."/>
            <person name="Van de Peer Y."/>
            <person name="Liu Z.J."/>
        </authorList>
    </citation>
    <scope>NUCLEOTIDE SEQUENCE</scope>
    <source>
        <strain evidence="4">CP</strain>
    </source>
</reference>
<name>A0AAV9C9J4_ACOCL</name>
<evidence type="ECO:0000259" key="3">
    <source>
        <dbReference type="SMART" id="SM00499"/>
    </source>
</evidence>
<comment type="function">
    <text evidence="1">Plant non-specific lipid-transfer proteins transfer phospholipids as well as galactolipids across membranes. May play a role in wax or cutin deposition in the cell walls of expanding epidermal cells and certain secretory tissues.</text>
</comment>
<accession>A0AAV9C9J4</accession>
<dbReference type="SMART" id="SM00499">
    <property type="entry name" value="AAI"/>
    <property type="match status" value="1"/>
</dbReference>
<feature type="domain" description="Bifunctional inhibitor/plant lipid transfer protein/seed storage helical" evidence="3">
    <location>
        <begin position="35"/>
        <end position="116"/>
    </location>
</feature>
<gene>
    <name evidence="4" type="primary">LTP4</name>
    <name evidence="4" type="ORF">QJS10_CPB20g00107</name>
</gene>
<keyword evidence="1" id="KW-0446">Lipid-binding</keyword>
<comment type="caution">
    <text evidence="4">The sequence shown here is derived from an EMBL/GenBank/DDBJ whole genome shotgun (WGS) entry which is preliminary data.</text>
</comment>
<evidence type="ECO:0000256" key="2">
    <source>
        <dbReference type="SAM" id="SignalP"/>
    </source>
</evidence>
<dbReference type="Proteomes" id="UP001180020">
    <property type="component" value="Unassembled WGS sequence"/>
</dbReference>
<dbReference type="EMBL" id="JAUJYO010000020">
    <property type="protein sequence ID" value="KAK1285003.1"/>
    <property type="molecule type" value="Genomic_DNA"/>
</dbReference>
<protein>
    <recommendedName>
        <fullName evidence="1">Non-specific lipid-transfer protein</fullName>
    </recommendedName>
</protein>
<organism evidence="4 5">
    <name type="scientific">Acorus calamus</name>
    <name type="common">Sweet flag</name>
    <dbReference type="NCBI Taxonomy" id="4465"/>
    <lineage>
        <taxon>Eukaryota</taxon>
        <taxon>Viridiplantae</taxon>
        <taxon>Streptophyta</taxon>
        <taxon>Embryophyta</taxon>
        <taxon>Tracheophyta</taxon>
        <taxon>Spermatophyta</taxon>
        <taxon>Magnoliopsida</taxon>
        <taxon>Liliopsida</taxon>
        <taxon>Acoraceae</taxon>
        <taxon>Acorus</taxon>
    </lineage>
</organism>
<dbReference type="Pfam" id="PF00234">
    <property type="entry name" value="Tryp_alpha_amyl"/>
    <property type="match status" value="1"/>
</dbReference>
<dbReference type="SUPFAM" id="SSF47699">
    <property type="entry name" value="Bifunctional inhibitor/lipid-transfer protein/seed storage 2S albumin"/>
    <property type="match status" value="1"/>
</dbReference>
<dbReference type="PANTHER" id="PTHR33076">
    <property type="entry name" value="NON-SPECIFIC LIPID-TRANSFER PROTEIN 2-RELATED"/>
    <property type="match status" value="1"/>
</dbReference>
<comment type="similarity">
    <text evidence="1">Belongs to the plant LTP family.</text>
</comment>
<proteinExistence type="inferred from homology"/>
<keyword evidence="2" id="KW-0732">Signal</keyword>
<feature type="signal peptide" evidence="2">
    <location>
        <begin position="1"/>
        <end position="31"/>
    </location>
</feature>
<dbReference type="AlphaFoldDB" id="A0AAV9C9J4"/>
<dbReference type="GO" id="GO:0006869">
    <property type="term" value="P:lipid transport"/>
    <property type="evidence" value="ECO:0007669"/>
    <property type="project" value="InterPro"/>
</dbReference>
<dbReference type="InterPro" id="IPR016140">
    <property type="entry name" value="Bifunc_inhib/LTP/seed_store"/>
</dbReference>
<evidence type="ECO:0000313" key="5">
    <source>
        <dbReference type="Proteomes" id="UP001180020"/>
    </source>
</evidence>
<dbReference type="Gene3D" id="1.10.110.10">
    <property type="entry name" value="Plant lipid-transfer and hydrophobic proteins"/>
    <property type="match status" value="1"/>
</dbReference>
<sequence length="118" mass="12034">MASTTTTTTTTLATIVIVACLLASGPPEADAVITCGQVVGYISSCLPYARGGGAMPSKCCPGVRALNGAARTIPDRQQACKCIKSISRGVSIRYASSIPSKCGLSLPYALSSKTDCTK</sequence>
<dbReference type="CDD" id="cd01960">
    <property type="entry name" value="nsLTP1"/>
    <property type="match status" value="1"/>
</dbReference>
<dbReference type="InterPro" id="IPR000528">
    <property type="entry name" value="Plant_nsLTP"/>
</dbReference>
<dbReference type="PRINTS" id="PR00382">
    <property type="entry name" value="LIPIDTRNSFER"/>
</dbReference>
<reference evidence="4" key="2">
    <citation type="submission" date="2023-06" db="EMBL/GenBank/DDBJ databases">
        <authorList>
            <person name="Ma L."/>
            <person name="Liu K.-W."/>
            <person name="Li Z."/>
            <person name="Hsiao Y.-Y."/>
            <person name="Qi Y."/>
            <person name="Fu T."/>
            <person name="Tang G."/>
            <person name="Zhang D."/>
            <person name="Sun W.-H."/>
            <person name="Liu D.-K."/>
            <person name="Li Y."/>
            <person name="Chen G.-Z."/>
            <person name="Liu X.-D."/>
            <person name="Liao X.-Y."/>
            <person name="Jiang Y.-T."/>
            <person name="Yu X."/>
            <person name="Hao Y."/>
            <person name="Huang J."/>
            <person name="Zhao X.-W."/>
            <person name="Ke S."/>
            <person name="Chen Y.-Y."/>
            <person name="Wu W.-L."/>
            <person name="Hsu J.-L."/>
            <person name="Lin Y.-F."/>
            <person name="Huang M.-D."/>
            <person name="Li C.-Y."/>
            <person name="Huang L."/>
            <person name="Wang Z.-W."/>
            <person name="Zhao X."/>
            <person name="Zhong W.-Y."/>
            <person name="Peng D.-H."/>
            <person name="Ahmad S."/>
            <person name="Lan S."/>
            <person name="Zhang J.-S."/>
            <person name="Tsai W.-C."/>
            <person name="Van De Peer Y."/>
            <person name="Liu Z.-J."/>
        </authorList>
    </citation>
    <scope>NUCLEOTIDE SEQUENCE</scope>
    <source>
        <strain evidence="4">CP</strain>
        <tissue evidence="4">Leaves</tissue>
    </source>
</reference>
<evidence type="ECO:0000256" key="1">
    <source>
        <dbReference type="RuleBase" id="RU000628"/>
    </source>
</evidence>
<keyword evidence="5" id="KW-1185">Reference proteome</keyword>